<dbReference type="EMBL" id="ATAX01000037">
    <property type="protein sequence ID" value="EWM52145.1"/>
    <property type="molecule type" value="Genomic_DNA"/>
</dbReference>
<keyword evidence="2" id="KW-0812">Transmembrane</keyword>
<evidence type="ECO:0000313" key="4">
    <source>
        <dbReference type="EMBL" id="EWM52145.1"/>
    </source>
</evidence>
<keyword evidence="2" id="KW-0472">Membrane</keyword>
<keyword evidence="5" id="KW-1185">Reference proteome</keyword>
<dbReference type="InterPro" id="IPR030934">
    <property type="entry name" value="Intein_C"/>
</dbReference>
<gene>
    <name evidence="4" type="ORF">RF007C_01865</name>
</gene>
<dbReference type="Pfam" id="PF07591">
    <property type="entry name" value="PT-HINT"/>
    <property type="match status" value="1"/>
</dbReference>
<dbReference type="NCBIfam" id="TIGR01443">
    <property type="entry name" value="intein_Cterm"/>
    <property type="match status" value="1"/>
</dbReference>
<dbReference type="OrthoDB" id="1813751at2"/>
<dbReference type="Proteomes" id="UP000019365">
    <property type="component" value="Unassembled WGS sequence"/>
</dbReference>
<dbReference type="SUPFAM" id="SSF51294">
    <property type="entry name" value="Hedgehog/intein (Hint) domain"/>
    <property type="match status" value="1"/>
</dbReference>
<protein>
    <recommendedName>
        <fullName evidence="3">Hint domain-containing protein</fullName>
    </recommendedName>
</protein>
<evidence type="ECO:0000313" key="5">
    <source>
        <dbReference type="Proteomes" id="UP000019365"/>
    </source>
</evidence>
<feature type="transmembrane region" description="Helical" evidence="2">
    <location>
        <begin position="123"/>
        <end position="144"/>
    </location>
</feature>
<sequence>MPDLIKTAKSSVKSLKSELSALRSSARGIDSSVCDLEAVIGSIKSSSDTQEEKIEKLEELRDEIEEFIDDVVEIDEDAAEAINQSKEDFYDEYYYLKPECEKSTWEKFKDGLKKVGEWCKEHWKLIVTIVIVVAAIVCLFVPGVNAAIAGLVFGKIILGAAAGALMGAISGGLLGGIMSALTGGSFFEGFEDGAFSGALTGALMGGLGGAGEILGQSIKCVSTLGKAVKITAKVSAVLSGGMGLFDMSAMVIGMFDPNNAFVRFNQRLHESKLYNGFQFGVDALAALTGGMTKTMKCFVAGTMIATASGLVAIENIRVGDRVMATDPETGITAEKSVLETYIREATKLIHIVVNGDEIITTETHPFFVKGRGFVDAEELIEGDELQDINGKVAVIEHIEIEETEPTKVYNFQVEDFHTYHVGENGILVHNAEYPSHMNADGTLKPNTEYTTGEYDYTYRTNADGYIESVHADELHLKNHEGRLHHNSHTPGKISGDHAGHLIADQFGGSPKLDNLVSQNGFLNTHEYRAMEREWASALSNGGSVTNVDIKLNYSNGSSRPTSYNISYMIDGIKNTIEFINGGT</sequence>
<dbReference type="PROSITE" id="PS50818">
    <property type="entry name" value="INTEIN_C_TER"/>
    <property type="match status" value="1"/>
</dbReference>
<dbReference type="GO" id="GO:0016539">
    <property type="term" value="P:intein-mediated protein splicing"/>
    <property type="evidence" value="ECO:0007669"/>
    <property type="project" value="InterPro"/>
</dbReference>
<dbReference type="SMART" id="SM00306">
    <property type="entry name" value="HintN"/>
    <property type="match status" value="1"/>
</dbReference>
<dbReference type="eggNOG" id="COG1372">
    <property type="taxonomic scope" value="Bacteria"/>
</dbReference>
<feature type="transmembrane region" description="Helical" evidence="2">
    <location>
        <begin position="234"/>
        <end position="255"/>
    </location>
</feature>
<dbReference type="Pfam" id="PF13930">
    <property type="entry name" value="Endonuclea_NS_2"/>
    <property type="match status" value="1"/>
</dbReference>
<keyword evidence="2" id="KW-1133">Transmembrane helix</keyword>
<dbReference type="InterPro" id="IPR044927">
    <property type="entry name" value="Endonuclea_NS_2"/>
</dbReference>
<dbReference type="Gene3D" id="3.40.570.10">
    <property type="entry name" value="Extracellular Endonuclease, subunit A"/>
    <property type="match status" value="1"/>
</dbReference>
<feature type="transmembrane region" description="Helical" evidence="2">
    <location>
        <begin position="193"/>
        <end position="214"/>
    </location>
</feature>
<comment type="caution">
    <text evidence="4">The sequence shown here is derived from an EMBL/GenBank/DDBJ whole genome shotgun (WGS) entry which is preliminary data.</text>
</comment>
<keyword evidence="1" id="KW-0175">Coiled coil</keyword>
<dbReference type="RefSeq" id="WP_152537185.1">
    <property type="nucleotide sequence ID" value="NZ_ATAX01000037.1"/>
</dbReference>
<dbReference type="CDD" id="cd00081">
    <property type="entry name" value="Hint"/>
    <property type="match status" value="1"/>
</dbReference>
<feature type="coiled-coil region" evidence="1">
    <location>
        <begin position="5"/>
        <end position="77"/>
    </location>
</feature>
<evidence type="ECO:0000256" key="2">
    <source>
        <dbReference type="SAM" id="Phobius"/>
    </source>
</evidence>
<dbReference type="InterPro" id="IPR036844">
    <property type="entry name" value="Hint_dom_sf"/>
</dbReference>
<evidence type="ECO:0000259" key="3">
    <source>
        <dbReference type="SMART" id="SM00306"/>
    </source>
</evidence>
<dbReference type="AlphaFoldDB" id="W7UTP2"/>
<dbReference type="InterPro" id="IPR003587">
    <property type="entry name" value="Hint_dom_N"/>
</dbReference>
<dbReference type="PATRIC" id="fig|1341157.4.peg.3205"/>
<reference evidence="4 5" key="1">
    <citation type="journal article" date="2014" name="PLoS ONE">
        <title>Rumen cellulosomics: divergent fiber-degrading strategies revealed by comparative genome-wide analysis of six ruminococcal strains.</title>
        <authorList>
            <person name="Dassa B."/>
            <person name="Borovok I."/>
            <person name="Ruimy-Israeli V."/>
            <person name="Lamed R."/>
            <person name="Flint H.J."/>
            <person name="Duncan S.H."/>
            <person name="Henrissat B."/>
            <person name="Coutinho P."/>
            <person name="Morrison M."/>
            <person name="Mosoni P."/>
            <person name="Yeoman C.J."/>
            <person name="White B.A."/>
            <person name="Bayer E.A."/>
        </authorList>
    </citation>
    <scope>NUCLEOTIDE SEQUENCE [LARGE SCALE GENOMIC DNA]</scope>
    <source>
        <strain evidence="4 5">007c</strain>
    </source>
</reference>
<feature type="domain" description="Hint" evidence="3">
    <location>
        <begin position="295"/>
        <end position="396"/>
    </location>
</feature>
<evidence type="ECO:0000256" key="1">
    <source>
        <dbReference type="SAM" id="Coils"/>
    </source>
</evidence>
<proteinExistence type="predicted"/>
<dbReference type="InterPro" id="IPR044929">
    <property type="entry name" value="DNA/RNA_non-sp_Endonuclease_sf"/>
</dbReference>
<dbReference type="PROSITE" id="PS50817">
    <property type="entry name" value="INTEIN_N_TER"/>
    <property type="match status" value="1"/>
</dbReference>
<organism evidence="4 5">
    <name type="scientific">Ruminococcus flavefaciens 007c</name>
    <dbReference type="NCBI Taxonomy" id="1341157"/>
    <lineage>
        <taxon>Bacteria</taxon>
        <taxon>Bacillati</taxon>
        <taxon>Bacillota</taxon>
        <taxon>Clostridia</taxon>
        <taxon>Eubacteriales</taxon>
        <taxon>Oscillospiraceae</taxon>
        <taxon>Ruminococcus</taxon>
    </lineage>
</organism>
<dbReference type="Gene3D" id="2.170.16.10">
    <property type="entry name" value="Hedgehog/Intein (Hint) domain"/>
    <property type="match status" value="1"/>
</dbReference>
<name>W7UTP2_RUMFL</name>
<dbReference type="InterPro" id="IPR006141">
    <property type="entry name" value="Intein_N"/>
</dbReference>
<accession>W7UTP2</accession>
<feature type="transmembrane region" description="Helical" evidence="2">
    <location>
        <begin position="156"/>
        <end position="181"/>
    </location>
</feature>